<dbReference type="PANTHER" id="PTHR11271:SF6">
    <property type="entry name" value="GUANINE DEAMINASE"/>
    <property type="match status" value="1"/>
</dbReference>
<comment type="cofactor">
    <cofactor evidence="8">
        <name>Zn(2+)</name>
        <dbReference type="ChEBI" id="CHEBI:29105"/>
    </cofactor>
    <text evidence="8">Binds 1 zinc ion per subunit.</text>
</comment>
<evidence type="ECO:0000256" key="1">
    <source>
        <dbReference type="ARBA" id="ARBA00004984"/>
    </source>
</evidence>
<dbReference type="GO" id="GO:0006147">
    <property type="term" value="P:guanine catabolic process"/>
    <property type="evidence" value="ECO:0007669"/>
    <property type="project" value="UniProtKB-UniRule"/>
</dbReference>
<comment type="catalytic activity">
    <reaction evidence="8">
        <text>guanine + H2O + H(+) = xanthine + NH4(+)</text>
        <dbReference type="Rhea" id="RHEA:14665"/>
        <dbReference type="ChEBI" id="CHEBI:15377"/>
        <dbReference type="ChEBI" id="CHEBI:15378"/>
        <dbReference type="ChEBI" id="CHEBI:16235"/>
        <dbReference type="ChEBI" id="CHEBI:17712"/>
        <dbReference type="ChEBI" id="CHEBI:28938"/>
        <dbReference type="EC" id="3.5.4.3"/>
    </reaction>
</comment>
<dbReference type="EC" id="3.5.4.3" evidence="3 7"/>
<dbReference type="SUPFAM" id="SSF51556">
    <property type="entry name" value="Metallo-dependent hydrolases"/>
    <property type="match status" value="1"/>
</dbReference>
<dbReference type="RefSeq" id="WP_349277845.1">
    <property type="nucleotide sequence ID" value="NZ_CBCSCU010000003.1"/>
</dbReference>
<dbReference type="Gene3D" id="2.30.40.10">
    <property type="entry name" value="Urease, subunit C, domain 1"/>
    <property type="match status" value="1"/>
</dbReference>
<evidence type="ECO:0000256" key="3">
    <source>
        <dbReference type="ARBA" id="ARBA00012781"/>
    </source>
</evidence>
<comment type="pathway">
    <text evidence="1 8">Purine metabolism; guanine degradation; xanthine from guanine: step 1/1.</text>
</comment>
<evidence type="ECO:0000256" key="6">
    <source>
        <dbReference type="ARBA" id="ARBA00022833"/>
    </source>
</evidence>
<name>A0AAU7LP03_9BURK</name>
<dbReference type="GO" id="GO:0008892">
    <property type="term" value="F:guanine deaminase activity"/>
    <property type="evidence" value="ECO:0007669"/>
    <property type="project" value="UniProtKB-UniRule"/>
</dbReference>
<comment type="similarity">
    <text evidence="2 8">Belongs to the metallo-dependent hydrolases superfamily. ATZ/TRZ family.</text>
</comment>
<evidence type="ECO:0000256" key="7">
    <source>
        <dbReference type="NCBIfam" id="TIGR02967"/>
    </source>
</evidence>
<dbReference type="Pfam" id="PF01979">
    <property type="entry name" value="Amidohydro_1"/>
    <property type="match status" value="1"/>
</dbReference>
<keyword evidence="5 8" id="KW-0378">Hydrolase</keyword>
<dbReference type="InterPro" id="IPR011059">
    <property type="entry name" value="Metal-dep_hydrolase_composite"/>
</dbReference>
<evidence type="ECO:0000313" key="10">
    <source>
        <dbReference type="EMBL" id="XBP69321.1"/>
    </source>
</evidence>
<dbReference type="InterPro" id="IPR032466">
    <property type="entry name" value="Metal_Hydrolase"/>
</dbReference>
<proteinExistence type="inferred from homology"/>
<protein>
    <recommendedName>
        <fullName evidence="3 7">Guanine deaminase</fullName>
        <shortName evidence="8">Guanase</shortName>
        <ecNumber evidence="3 7">3.5.4.3</ecNumber>
    </recommendedName>
    <alternativeName>
        <fullName evidence="8">Guanine aminohydrolase</fullName>
    </alternativeName>
</protein>
<evidence type="ECO:0000256" key="4">
    <source>
        <dbReference type="ARBA" id="ARBA00022723"/>
    </source>
</evidence>
<dbReference type="InterPro" id="IPR006680">
    <property type="entry name" value="Amidohydro-rel"/>
</dbReference>
<reference evidence="10" key="1">
    <citation type="submission" date="2024-05" db="EMBL/GenBank/DDBJ databases">
        <authorList>
            <person name="Bunk B."/>
            <person name="Swiderski J."/>
            <person name="Sproer C."/>
            <person name="Thiel V."/>
        </authorList>
    </citation>
    <scope>NUCLEOTIDE SEQUENCE</scope>
    <source>
        <strain evidence="10">DSM 17735</strain>
    </source>
</reference>
<dbReference type="GO" id="GO:0008270">
    <property type="term" value="F:zinc ion binding"/>
    <property type="evidence" value="ECO:0007669"/>
    <property type="project" value="UniProtKB-UniRule"/>
</dbReference>
<dbReference type="GO" id="GO:0005829">
    <property type="term" value="C:cytosol"/>
    <property type="evidence" value="ECO:0007669"/>
    <property type="project" value="TreeGrafter"/>
</dbReference>
<dbReference type="EMBL" id="CP157675">
    <property type="protein sequence ID" value="XBP69321.1"/>
    <property type="molecule type" value="Genomic_DNA"/>
</dbReference>
<evidence type="ECO:0000256" key="2">
    <source>
        <dbReference type="ARBA" id="ARBA00006745"/>
    </source>
</evidence>
<dbReference type="PANTHER" id="PTHR11271">
    <property type="entry name" value="GUANINE DEAMINASE"/>
    <property type="match status" value="1"/>
</dbReference>
<evidence type="ECO:0000256" key="5">
    <source>
        <dbReference type="ARBA" id="ARBA00022801"/>
    </source>
</evidence>
<keyword evidence="4 8" id="KW-0479">Metal-binding</keyword>
<comment type="function">
    <text evidence="8">Catalyzes the hydrolytic deamination of guanine, producing xanthine and ammonia.</text>
</comment>
<organism evidence="10">
    <name type="scientific">Polaromonas hydrogenivorans</name>
    <dbReference type="NCBI Taxonomy" id="335476"/>
    <lineage>
        <taxon>Bacteria</taxon>
        <taxon>Pseudomonadati</taxon>
        <taxon>Pseudomonadota</taxon>
        <taxon>Betaproteobacteria</taxon>
        <taxon>Burkholderiales</taxon>
        <taxon>Comamonadaceae</taxon>
        <taxon>Polaromonas</taxon>
    </lineage>
</organism>
<keyword evidence="6 8" id="KW-0862">Zinc</keyword>
<dbReference type="NCBIfam" id="TIGR02967">
    <property type="entry name" value="guan_deamin"/>
    <property type="match status" value="1"/>
</dbReference>
<evidence type="ECO:0000259" key="9">
    <source>
        <dbReference type="Pfam" id="PF01979"/>
    </source>
</evidence>
<dbReference type="InterPro" id="IPR014311">
    <property type="entry name" value="Guanine_deaminase"/>
</dbReference>
<accession>A0AAU7LP03</accession>
<feature type="domain" description="Amidohydrolase-related" evidence="9">
    <location>
        <begin position="65"/>
        <end position="410"/>
    </location>
</feature>
<dbReference type="Gene3D" id="3.20.20.140">
    <property type="entry name" value="Metal-dependent hydrolases"/>
    <property type="match status" value="1"/>
</dbReference>
<dbReference type="SUPFAM" id="SSF51338">
    <property type="entry name" value="Composite domain of metallo-dependent hydrolases"/>
    <property type="match status" value="1"/>
</dbReference>
<sequence>MKAYRASILYFSGPGQAVLESDGLLVVGPDAAGRQVVQAVQAVGPYQQLAPRFAHVPTEHFPGRIIAPGFVDMHIHYPQIDVIGSPAEGLLPWLENYTFPHEKRFSAHDYSAQAAMFFIAELLRNGVTTALAFATSHPESVNALFAEAQKSNLRLITGKVLMDQNSPDGVRDETEQSLLDTEALIRRWHGVDRLGYAITPRFVPSCSAAQLRGAGELAAKYPDVWIQSHVAENKDEVAWVKGLYPEARSYLSVYEQFGLMRPRAIYAHCIHFDDEDRALMRSTGAAAAVSPTSNLFLGSGFFDYEGADRVGFGYGLASDVGGGTSFSPFHTMLAAYYVGREGQTKPGVSLSPQHLWWQHTGGAAQALGLGGVVGNLLPGCEADFVVLNPQATPLLARKTAQAASLDELLFSMIVLGDDRLVERVVIAAPASAA</sequence>
<dbReference type="AlphaFoldDB" id="A0AAU7LP03"/>
<dbReference type="InterPro" id="IPR051607">
    <property type="entry name" value="Metallo-dep_hydrolases"/>
</dbReference>
<dbReference type="NCBIfam" id="NF006679">
    <property type="entry name" value="PRK09228.1"/>
    <property type="match status" value="1"/>
</dbReference>
<evidence type="ECO:0000256" key="8">
    <source>
        <dbReference type="RuleBase" id="RU366009"/>
    </source>
</evidence>
<gene>
    <name evidence="10" type="primary">guaD</name>
    <name evidence="10" type="ORF">ABLV49_15670</name>
</gene>